<name>A0ABZ3J698_SPOA4</name>
<dbReference type="CDD" id="cd00093">
    <property type="entry name" value="HTH_XRE"/>
    <property type="match status" value="1"/>
</dbReference>
<evidence type="ECO:0000313" key="3">
    <source>
        <dbReference type="EMBL" id="XFO73868.1"/>
    </source>
</evidence>
<feature type="domain" description="HTH cro/C1-type" evidence="2">
    <location>
        <begin position="12"/>
        <end position="66"/>
    </location>
</feature>
<dbReference type="InterPro" id="IPR001387">
    <property type="entry name" value="Cro/C1-type_HTH"/>
</dbReference>
<dbReference type="EMBL" id="CP155571">
    <property type="protein sequence ID" value="XFO73868.1"/>
    <property type="molecule type" value="Genomic_DNA"/>
</dbReference>
<protein>
    <recommendedName>
        <fullName evidence="2">HTH cro/C1-type domain-containing protein</fullName>
    </recommendedName>
</protein>
<dbReference type="Gene3D" id="1.10.260.40">
    <property type="entry name" value="lambda repressor-like DNA-binding domains"/>
    <property type="match status" value="1"/>
</dbReference>
<proteinExistence type="predicted"/>
<evidence type="ECO:0000313" key="4">
    <source>
        <dbReference type="Proteomes" id="UP000216052"/>
    </source>
</evidence>
<keyword evidence="1" id="KW-0238">DNA-binding</keyword>
<dbReference type="PROSITE" id="PS50943">
    <property type="entry name" value="HTH_CROC1"/>
    <property type="match status" value="1"/>
</dbReference>
<dbReference type="RefSeq" id="WP_093794109.1">
    <property type="nucleotide sequence ID" value="NZ_CP155571.1"/>
</dbReference>
<dbReference type="SMART" id="SM00530">
    <property type="entry name" value="HTH_XRE"/>
    <property type="match status" value="1"/>
</dbReference>
<accession>A0ABZ3J698</accession>
<dbReference type="Pfam" id="PF01381">
    <property type="entry name" value="HTH_3"/>
    <property type="match status" value="1"/>
</dbReference>
<keyword evidence="4" id="KW-1185">Reference proteome</keyword>
<dbReference type="SUPFAM" id="SSF47413">
    <property type="entry name" value="lambda repressor-like DNA-binding domains"/>
    <property type="match status" value="1"/>
</dbReference>
<dbReference type="InterPro" id="IPR010982">
    <property type="entry name" value="Lambda_DNA-bd_dom_sf"/>
</dbReference>
<evidence type="ECO:0000259" key="2">
    <source>
        <dbReference type="PROSITE" id="PS50943"/>
    </source>
</evidence>
<organism evidence="3 4">
    <name type="scientific">Sporomusa acidovorans (strain ATCC 49682 / DSM 3132 / Mol)</name>
    <dbReference type="NCBI Taxonomy" id="1123286"/>
    <lineage>
        <taxon>Bacteria</taxon>
        <taxon>Bacillati</taxon>
        <taxon>Bacillota</taxon>
        <taxon>Negativicutes</taxon>
        <taxon>Selenomonadales</taxon>
        <taxon>Sporomusaceae</taxon>
        <taxon>Sporomusa</taxon>
    </lineage>
</organism>
<dbReference type="Proteomes" id="UP000216052">
    <property type="component" value="Chromosome"/>
</dbReference>
<gene>
    <name evidence="3" type="ORF">SPACI_039760</name>
</gene>
<reference evidence="3" key="1">
    <citation type="submission" date="2024-05" db="EMBL/GenBank/DDBJ databases">
        <title>Isolation and characterization of Sporomusa carbonis sp. nov., a carboxydotrophic hydrogenogen in the genus of Sporomusa isolated from a charcoal burning pile.</title>
        <authorList>
            <person name="Boeer T."/>
            <person name="Rosenbaum F."/>
            <person name="Eysell L."/>
            <person name="Mueller V."/>
            <person name="Daniel R."/>
            <person name="Poehlein A."/>
        </authorList>
    </citation>
    <scope>NUCLEOTIDE SEQUENCE [LARGE SCALE GENOMIC DNA]</scope>
    <source>
        <strain evidence="3">DSM 3132</strain>
    </source>
</reference>
<evidence type="ECO:0000256" key="1">
    <source>
        <dbReference type="ARBA" id="ARBA00023125"/>
    </source>
</evidence>
<dbReference type="PANTHER" id="PTHR46558">
    <property type="entry name" value="TRACRIPTIONAL REGULATORY PROTEIN-RELATED-RELATED"/>
    <property type="match status" value="1"/>
</dbReference>
<dbReference type="PANTHER" id="PTHR46558:SF11">
    <property type="entry name" value="HTH-TYPE TRANSCRIPTIONAL REGULATOR XRE"/>
    <property type="match status" value="1"/>
</dbReference>
<sequence length="235" mass="27160">MNEVAVEIGNRIRNFRKGKDITIQELSDKICKSKATVSKYEKGEIVIDIVTLYDIATALGVHVEQLLYCPPSQAQIQSDGIKPAFFRNSSQFYSYIYDGRTNKLIRCVFDVLSKTDESSYKVMLYMNIDSYENYQNCENTYWGYIEHYDVLTNIILKNQASPVEQITISVLASFLDSPTKWGLMFGISSRPVMPIAVKMLFSKKQLKEDKDLIEQLRVSKEDIRIMKMYNMFAIM</sequence>